<evidence type="ECO:0000256" key="4">
    <source>
        <dbReference type="ARBA" id="ARBA00023098"/>
    </source>
</evidence>
<dbReference type="InterPro" id="IPR025110">
    <property type="entry name" value="AMP-bd_C"/>
</dbReference>
<accession>A0ABY4L6E5</accession>
<sequence>MYGTSDPQLSPPPGTTLVEAFRHWAATRGDEPACTFVDYGTTREGVRHTLTYRELDTRAAAAAAALSRCAAPGDRVALLLPQGLDYIAAFLGCLYTGVIGIPLYAPDLRRSDTRLVSVYADCKPVGSITTTASLPALERLSEQVDTGRVITTSDLAPAPFDPVQQDQDEPSYLQYTSGSTRNPAGIEVTAANLWTSCAQINTFLSLKPGENIVSWLPFFHDMGLVLTVATPLAYGAHAVYFDPYSFVHRPVRWLKLVSEYRSTVTASPNFGLDFAVGRVPEEQRAGLDLSSLRALVNGAEPIREASLRRFSEVYSRYGFNPRAHLPGYGLAEATLPVTMQRVGKGADSRYFDRDALNTGRAVPVSKEEGQGQNAASLVGCGAPIFQEVRIVDPEQWTALPDGHVGEVWVHGPNVCRGYYGRAGETQETFEAELRDDPVKDRHWLRTGDLGFVHEGQLYITSRLKDLLIIHGTNHYPVDIENTVEQALPPVRVGHVAAFAVTPGEEERLVVVAELRADRIAGTDLPAAVAEVARSIRRTHEIDVYDVVLTRPGKIPKTTSGKLQRGACRDRYLAGEFTKALARLRNP</sequence>
<evidence type="ECO:0000259" key="6">
    <source>
        <dbReference type="Pfam" id="PF23024"/>
    </source>
</evidence>
<feature type="domain" description="AMP-binding enzyme C-terminal" evidence="6">
    <location>
        <begin position="465"/>
        <end position="576"/>
    </location>
</feature>
<keyword evidence="8" id="KW-1185">Reference proteome</keyword>
<dbReference type="CDD" id="cd05931">
    <property type="entry name" value="FAAL"/>
    <property type="match status" value="1"/>
</dbReference>
<dbReference type="InterPro" id="IPR045851">
    <property type="entry name" value="AMP-bd_C_sf"/>
</dbReference>
<evidence type="ECO:0000256" key="1">
    <source>
        <dbReference type="ARBA" id="ARBA00006432"/>
    </source>
</evidence>
<dbReference type="RefSeq" id="WP_248591749.1">
    <property type="nucleotide sequence ID" value="NZ_BAABEB010000018.1"/>
</dbReference>
<dbReference type="Gene3D" id="3.30.300.30">
    <property type="match status" value="1"/>
</dbReference>
<evidence type="ECO:0000313" key="8">
    <source>
        <dbReference type="Proteomes" id="UP000832041"/>
    </source>
</evidence>
<dbReference type="Pfam" id="PF00501">
    <property type="entry name" value="AMP-binding"/>
    <property type="match status" value="1"/>
</dbReference>
<evidence type="ECO:0000256" key="2">
    <source>
        <dbReference type="ARBA" id="ARBA00022598"/>
    </source>
</evidence>
<dbReference type="Proteomes" id="UP000832041">
    <property type="component" value="Chromosome"/>
</dbReference>
<dbReference type="PANTHER" id="PTHR22754">
    <property type="entry name" value="DISCO-INTERACTING PROTEIN 2 DIP2 -RELATED"/>
    <property type="match status" value="1"/>
</dbReference>
<dbReference type="InterPro" id="IPR042099">
    <property type="entry name" value="ANL_N_sf"/>
</dbReference>
<dbReference type="GO" id="GO:0016874">
    <property type="term" value="F:ligase activity"/>
    <property type="evidence" value="ECO:0007669"/>
    <property type="project" value="UniProtKB-KW"/>
</dbReference>
<keyword evidence="4" id="KW-0443">Lipid metabolism</keyword>
<reference evidence="7 8" key="1">
    <citation type="submission" date="2020-04" db="EMBL/GenBank/DDBJ databases">
        <title>Thermobifida alba genome sequencing and assembly.</title>
        <authorList>
            <person name="Luzics S."/>
            <person name="Horvath B."/>
            <person name="Nagy I."/>
            <person name="Toth A."/>
            <person name="Nagy I."/>
            <person name="Kukolya J."/>
        </authorList>
    </citation>
    <scope>NUCLEOTIDE SEQUENCE [LARGE SCALE GENOMIC DNA]</scope>
    <source>
        <strain evidence="7 8">DSM 43795</strain>
    </source>
</reference>
<evidence type="ECO:0000256" key="3">
    <source>
        <dbReference type="ARBA" id="ARBA00022832"/>
    </source>
</evidence>
<feature type="domain" description="AMP-dependent synthetase/ligase" evidence="5">
    <location>
        <begin position="21"/>
        <end position="419"/>
    </location>
</feature>
<evidence type="ECO:0000313" key="7">
    <source>
        <dbReference type="EMBL" id="UPT23224.1"/>
    </source>
</evidence>
<dbReference type="SUPFAM" id="SSF56801">
    <property type="entry name" value="Acetyl-CoA synthetase-like"/>
    <property type="match status" value="1"/>
</dbReference>
<dbReference type="EMBL" id="CP051627">
    <property type="protein sequence ID" value="UPT23224.1"/>
    <property type="molecule type" value="Genomic_DNA"/>
</dbReference>
<organism evidence="7 8">
    <name type="scientific">Thermobifida alba</name>
    <name type="common">Thermomonospora alba</name>
    <dbReference type="NCBI Taxonomy" id="53522"/>
    <lineage>
        <taxon>Bacteria</taxon>
        <taxon>Bacillati</taxon>
        <taxon>Actinomycetota</taxon>
        <taxon>Actinomycetes</taxon>
        <taxon>Streptosporangiales</taxon>
        <taxon>Nocardiopsidaceae</taxon>
        <taxon>Thermobifida</taxon>
    </lineage>
</organism>
<dbReference type="Gene3D" id="3.40.50.12780">
    <property type="entry name" value="N-terminal domain of ligase-like"/>
    <property type="match status" value="1"/>
</dbReference>
<keyword evidence="2 7" id="KW-0436">Ligase</keyword>
<comment type="similarity">
    <text evidence="1">Belongs to the ATP-dependent AMP-binding enzyme family.</text>
</comment>
<dbReference type="Pfam" id="PF23024">
    <property type="entry name" value="AMP-dom_DIP2-like"/>
    <property type="match status" value="1"/>
</dbReference>
<keyword evidence="3" id="KW-0276">Fatty acid metabolism</keyword>
<evidence type="ECO:0000259" key="5">
    <source>
        <dbReference type="Pfam" id="PF00501"/>
    </source>
</evidence>
<gene>
    <name evidence="7" type="ORF">FOF52_21625</name>
</gene>
<proteinExistence type="inferred from homology"/>
<dbReference type="InterPro" id="IPR040097">
    <property type="entry name" value="FAAL/FAAC"/>
</dbReference>
<protein>
    <submittedName>
        <fullName evidence="7">Fatty acyl-AMP ligase</fullName>
    </submittedName>
</protein>
<name>A0ABY4L6E5_THEAE</name>
<dbReference type="PANTHER" id="PTHR22754:SF32">
    <property type="entry name" value="DISCO-INTERACTING PROTEIN 2"/>
    <property type="match status" value="1"/>
</dbReference>
<dbReference type="InterPro" id="IPR000873">
    <property type="entry name" value="AMP-dep_synth/lig_dom"/>
</dbReference>